<dbReference type="AlphaFoldDB" id="A0A7J7DXT0"/>
<comment type="caution">
    <text evidence="2">The sequence shown here is derived from an EMBL/GenBank/DDBJ whole genome shotgun (WGS) entry which is preliminary data.</text>
</comment>
<protein>
    <recommendedName>
        <fullName evidence="4">F-box protein</fullName>
    </recommendedName>
</protein>
<dbReference type="EMBL" id="JAAARO010000002">
    <property type="protein sequence ID" value="KAF5751079.1"/>
    <property type="molecule type" value="Genomic_DNA"/>
</dbReference>
<feature type="compositionally biased region" description="Polar residues" evidence="1">
    <location>
        <begin position="1"/>
        <end position="10"/>
    </location>
</feature>
<keyword evidence="3" id="KW-1185">Reference proteome</keyword>
<dbReference type="OrthoDB" id="649277at2759"/>
<accession>A0A7J7DXT0</accession>
<name>A0A7J7DXT0_TRIWF</name>
<feature type="region of interest" description="Disordered" evidence="1">
    <location>
        <begin position="353"/>
        <end position="378"/>
    </location>
</feature>
<proteinExistence type="predicted"/>
<evidence type="ECO:0008006" key="4">
    <source>
        <dbReference type="Google" id="ProtNLM"/>
    </source>
</evidence>
<feature type="compositionally biased region" description="Polar residues" evidence="1">
    <location>
        <begin position="355"/>
        <end position="369"/>
    </location>
</feature>
<dbReference type="PANTHER" id="PTHR36062:SF1">
    <property type="entry name" value="OS01G0687300 PROTEIN"/>
    <property type="match status" value="1"/>
</dbReference>
<dbReference type="PANTHER" id="PTHR36062">
    <property type="entry name" value="OS01G0687300 PROTEIN"/>
    <property type="match status" value="1"/>
</dbReference>
<feature type="region of interest" description="Disordered" evidence="1">
    <location>
        <begin position="158"/>
        <end position="179"/>
    </location>
</feature>
<gene>
    <name evidence="2" type="ORF">HS088_TW02G00089</name>
</gene>
<dbReference type="InterPro" id="IPR037476">
    <property type="entry name" value="PCH1"/>
</dbReference>
<evidence type="ECO:0000313" key="3">
    <source>
        <dbReference type="Proteomes" id="UP000593562"/>
    </source>
</evidence>
<dbReference type="GO" id="GO:0010099">
    <property type="term" value="P:regulation of photomorphogenesis"/>
    <property type="evidence" value="ECO:0007669"/>
    <property type="project" value="InterPro"/>
</dbReference>
<dbReference type="InParanoid" id="A0A7J7DXT0"/>
<evidence type="ECO:0000256" key="1">
    <source>
        <dbReference type="SAM" id="MobiDB-lite"/>
    </source>
</evidence>
<feature type="region of interest" description="Disordered" evidence="1">
    <location>
        <begin position="1"/>
        <end position="22"/>
    </location>
</feature>
<feature type="region of interest" description="Disordered" evidence="1">
    <location>
        <begin position="468"/>
        <end position="559"/>
    </location>
</feature>
<dbReference type="Proteomes" id="UP000593562">
    <property type="component" value="Unassembled WGS sequence"/>
</dbReference>
<organism evidence="2 3">
    <name type="scientific">Tripterygium wilfordii</name>
    <name type="common">Thunder God vine</name>
    <dbReference type="NCBI Taxonomy" id="458696"/>
    <lineage>
        <taxon>Eukaryota</taxon>
        <taxon>Viridiplantae</taxon>
        <taxon>Streptophyta</taxon>
        <taxon>Embryophyta</taxon>
        <taxon>Tracheophyta</taxon>
        <taxon>Spermatophyta</taxon>
        <taxon>Magnoliopsida</taxon>
        <taxon>eudicotyledons</taxon>
        <taxon>Gunneridae</taxon>
        <taxon>Pentapetalae</taxon>
        <taxon>rosids</taxon>
        <taxon>fabids</taxon>
        <taxon>Celastrales</taxon>
        <taxon>Celastraceae</taxon>
        <taxon>Tripterygium</taxon>
    </lineage>
</organism>
<evidence type="ECO:0000313" key="2">
    <source>
        <dbReference type="EMBL" id="KAF5751079.1"/>
    </source>
</evidence>
<sequence>MWKHILQSSNKSDDMTGKPLHPNKSVWMAHWTSTKCKSATPAHQQLLHYEPKGDDHKTMSCPLSTRSEVSTDSSIHALDFKELVKVKTNNDTDDSLIISSKKSRTEIFKPFPMFNVSKDGRLDVKSDQTTLHHQRVVRLSNSPDSGFISSLGGTEEKFSSQPVCAPHETGPSSRGCDFQSEGRRYPEQWFIPVKTLGKDSSAASSSCHNDFTRSATKIVPHGINRSGTSVKSLLHGEEEINQSSSVVASKERFRNSDYNRHSSPFAEEKQIHNEPTLLVCNPSSSNNEVQDFLGKQRQNRTNDYGFGLFPSGSNSPEETESENLYHRCYSVPRFPCSVHDVETMRIRTAIDSMEESSTGPPLYSQTTQKTDAKVSDGSQMFRESRVSTKYKGKMVGELLSLSPDFNFHFLRGVKLHALHSCTQIERKGNIGGVETSAVQIRSESSAETDTMDMNPFRENHVSGMTSSLSTKGVLQKSPKAQAATASAGEEIEDRLLNAKLPDMNPEPPALAGVASLSNDRDTSTSRTQSLNMEHLFSHAERRTNSKSSAYHDGLGPEPSSRWVKRLKSSACGSFDYGTKSLKMEEAFPQEKVHNLFGKMSERRIASPDPQMGKCRGKQPMLLDKTVVPLRNSGSSSNDLVGESNITLSHPWIRRWCRRQATSPQAKAEAPVICEPQRSNAVAFEYKKQQCPSVAAKALMGRTMTRFQPCKFINKGPILFWNS</sequence>
<reference evidence="2 3" key="1">
    <citation type="journal article" date="2020" name="Nat. Commun.">
        <title>Genome of Tripterygium wilfordii and identification of cytochrome P450 involved in triptolide biosynthesis.</title>
        <authorList>
            <person name="Tu L."/>
            <person name="Su P."/>
            <person name="Zhang Z."/>
            <person name="Gao L."/>
            <person name="Wang J."/>
            <person name="Hu T."/>
            <person name="Zhou J."/>
            <person name="Zhang Y."/>
            <person name="Zhao Y."/>
            <person name="Liu Y."/>
            <person name="Song Y."/>
            <person name="Tong Y."/>
            <person name="Lu Y."/>
            <person name="Yang J."/>
            <person name="Xu C."/>
            <person name="Jia M."/>
            <person name="Peters R.J."/>
            <person name="Huang L."/>
            <person name="Gao W."/>
        </authorList>
    </citation>
    <scope>NUCLEOTIDE SEQUENCE [LARGE SCALE GENOMIC DNA]</scope>
    <source>
        <strain evidence="3">cv. XIE 37</strain>
        <tissue evidence="2">Leaf</tissue>
    </source>
</reference>